<evidence type="ECO:0000313" key="3">
    <source>
        <dbReference type="Proteomes" id="UP000541610"/>
    </source>
</evidence>
<dbReference type="EMBL" id="JABANP010000062">
    <property type="protein sequence ID" value="KAF4692363.1"/>
    <property type="molecule type" value="Genomic_DNA"/>
</dbReference>
<feature type="signal peptide" evidence="1">
    <location>
        <begin position="1"/>
        <end position="16"/>
    </location>
</feature>
<protein>
    <submittedName>
        <fullName evidence="2">Uncharacterized protein</fullName>
    </submittedName>
</protein>
<proteinExistence type="predicted"/>
<accession>A0A7J6P880</accession>
<organism evidence="2 3">
    <name type="scientific">Perkinsus olseni</name>
    <name type="common">Perkinsus atlanticus</name>
    <dbReference type="NCBI Taxonomy" id="32597"/>
    <lineage>
        <taxon>Eukaryota</taxon>
        <taxon>Sar</taxon>
        <taxon>Alveolata</taxon>
        <taxon>Perkinsozoa</taxon>
        <taxon>Perkinsea</taxon>
        <taxon>Perkinsida</taxon>
        <taxon>Perkinsidae</taxon>
        <taxon>Perkinsus</taxon>
    </lineage>
</organism>
<evidence type="ECO:0000313" key="2">
    <source>
        <dbReference type="EMBL" id="KAF4692363.1"/>
    </source>
</evidence>
<evidence type="ECO:0000256" key="1">
    <source>
        <dbReference type="SAM" id="SignalP"/>
    </source>
</evidence>
<dbReference type="AlphaFoldDB" id="A0A7J6P880"/>
<dbReference type="Proteomes" id="UP000541610">
    <property type="component" value="Unassembled WGS sequence"/>
</dbReference>
<keyword evidence="1" id="KW-0732">Signal</keyword>
<name>A0A7J6P880_PEROL</name>
<feature type="chain" id="PRO_5029864330" evidence="1">
    <location>
        <begin position="17"/>
        <end position="299"/>
    </location>
</feature>
<comment type="caution">
    <text evidence="2">The sequence shown here is derived from an EMBL/GenBank/DDBJ whole genome shotgun (WGS) entry which is preliminary data.</text>
</comment>
<sequence>MLTGPVILSLLGLVISSVPPSSSPSHDLEFYKEISYPWDRLEEPRSIKGGEACPVTQYTWDFYFKYLIDITATVRSGYSPPENSSPSLIGHQAEFDSDGNSGWINSAKTGSVSVREISNHSSVIETPETRKGMGPSEFTAPIHDHPELYKVIKYPWHLKEVPICFNSTLCPSEANYTWDYYFDYLTDVGVRSFVLGGYAIRKSRIAVDPEFYPPWNKTGFNELRRRVDAVGGRILADLGVYGDKTFDKKAFLESAAKFTEDYRVDGFQLKVSFWDSDVIPPLKEAFKAIKELRLHSSLW</sequence>
<gene>
    <name evidence="2" type="ORF">FOZ60_013720</name>
</gene>
<reference evidence="2 3" key="1">
    <citation type="submission" date="2020-04" db="EMBL/GenBank/DDBJ databases">
        <title>Perkinsus olseni comparative genomics.</title>
        <authorList>
            <person name="Bogema D.R."/>
        </authorList>
    </citation>
    <scope>NUCLEOTIDE SEQUENCE [LARGE SCALE GENOMIC DNA]</scope>
    <source>
        <strain evidence="2">00978-12</strain>
    </source>
</reference>